<reference evidence="1" key="1">
    <citation type="journal article" date="2015" name="Nature">
        <title>Complex archaea that bridge the gap between prokaryotes and eukaryotes.</title>
        <authorList>
            <person name="Spang A."/>
            <person name="Saw J.H."/>
            <person name="Jorgensen S.L."/>
            <person name="Zaremba-Niedzwiedzka K."/>
            <person name="Martijn J."/>
            <person name="Lind A.E."/>
            <person name="van Eijk R."/>
            <person name="Schleper C."/>
            <person name="Guy L."/>
            <person name="Ettema T.J."/>
        </authorList>
    </citation>
    <scope>NUCLEOTIDE SEQUENCE</scope>
</reference>
<feature type="non-terminal residue" evidence="1">
    <location>
        <position position="25"/>
    </location>
</feature>
<comment type="caution">
    <text evidence="1">The sequence shown here is derived from an EMBL/GenBank/DDBJ whole genome shotgun (WGS) entry which is preliminary data.</text>
</comment>
<evidence type="ECO:0000313" key="1">
    <source>
        <dbReference type="EMBL" id="KKM05268.1"/>
    </source>
</evidence>
<name>A0A0F9K262_9ZZZZ</name>
<protein>
    <submittedName>
        <fullName evidence="1">Uncharacterized protein</fullName>
    </submittedName>
</protein>
<dbReference type="AlphaFoldDB" id="A0A0F9K262"/>
<organism evidence="1">
    <name type="scientific">marine sediment metagenome</name>
    <dbReference type="NCBI Taxonomy" id="412755"/>
    <lineage>
        <taxon>unclassified sequences</taxon>
        <taxon>metagenomes</taxon>
        <taxon>ecological metagenomes</taxon>
    </lineage>
</organism>
<sequence length="25" mass="2958">MVRILYHLGAEQHARVYKSLCERKG</sequence>
<dbReference type="EMBL" id="LAZR01016260">
    <property type="protein sequence ID" value="KKM05268.1"/>
    <property type="molecule type" value="Genomic_DNA"/>
</dbReference>
<gene>
    <name evidence="1" type="ORF">LCGC14_1755800</name>
</gene>
<accession>A0A0F9K262</accession>
<proteinExistence type="predicted"/>